<evidence type="ECO:0000313" key="3">
    <source>
        <dbReference type="Proteomes" id="UP000522720"/>
    </source>
</evidence>
<dbReference type="InterPro" id="IPR000182">
    <property type="entry name" value="GNAT_dom"/>
</dbReference>
<sequence length="144" mass="16753">MWQMKRFEDLTSKELHAIYRLRVEVFVVEQACAYQEVDEADLISWHGMFWEDDQLLAYYRLIPREDGIHLGRVVVGKTARGRGLGRDLVVQAISEAKNLFGNQDLHAQAQAYLQEFYTSFGFEPISDSYLEDGIPHLDMVLKQR</sequence>
<keyword evidence="3" id="KW-1185">Reference proteome</keyword>
<accession>A0A7X6MY15</accession>
<dbReference type="Pfam" id="PF13673">
    <property type="entry name" value="Acetyltransf_10"/>
    <property type="match status" value="1"/>
</dbReference>
<dbReference type="CDD" id="cd04301">
    <property type="entry name" value="NAT_SF"/>
    <property type="match status" value="1"/>
</dbReference>
<keyword evidence="2" id="KW-0808">Transferase</keyword>
<dbReference type="Proteomes" id="UP000522720">
    <property type="component" value="Unassembled WGS sequence"/>
</dbReference>
<dbReference type="RefSeq" id="WP_168548566.1">
    <property type="nucleotide sequence ID" value="NZ_JAAXPR010000003.1"/>
</dbReference>
<dbReference type="PROSITE" id="PS51186">
    <property type="entry name" value="GNAT"/>
    <property type="match status" value="1"/>
</dbReference>
<dbReference type="SUPFAM" id="SSF55729">
    <property type="entry name" value="Acyl-CoA N-acyltransferases (Nat)"/>
    <property type="match status" value="1"/>
</dbReference>
<organism evidence="2 3">
    <name type="scientific">Streptococcus ovuberis</name>
    <dbReference type="NCBI Taxonomy" id="1936207"/>
    <lineage>
        <taxon>Bacteria</taxon>
        <taxon>Bacillati</taxon>
        <taxon>Bacillota</taxon>
        <taxon>Bacilli</taxon>
        <taxon>Lactobacillales</taxon>
        <taxon>Streptococcaceae</taxon>
        <taxon>Streptococcus</taxon>
    </lineage>
</organism>
<proteinExistence type="predicted"/>
<evidence type="ECO:0000259" key="1">
    <source>
        <dbReference type="PROSITE" id="PS51186"/>
    </source>
</evidence>
<evidence type="ECO:0000313" key="2">
    <source>
        <dbReference type="EMBL" id="NKZ19814.1"/>
    </source>
</evidence>
<reference evidence="2 3" key="1">
    <citation type="submission" date="2020-04" db="EMBL/GenBank/DDBJ databases">
        <title>MicrobeNet Type strains.</title>
        <authorList>
            <person name="Nicholson A.C."/>
        </authorList>
    </citation>
    <scope>NUCLEOTIDE SEQUENCE [LARGE SCALE GENOMIC DNA]</scope>
    <source>
        <strain evidence="2 3">CCUG 69612</strain>
    </source>
</reference>
<dbReference type="Gene3D" id="3.40.630.30">
    <property type="match status" value="1"/>
</dbReference>
<dbReference type="GO" id="GO:0016747">
    <property type="term" value="F:acyltransferase activity, transferring groups other than amino-acyl groups"/>
    <property type="evidence" value="ECO:0007669"/>
    <property type="project" value="InterPro"/>
</dbReference>
<gene>
    <name evidence="2" type="ORF">HF992_02965</name>
</gene>
<protein>
    <submittedName>
        <fullName evidence="2">GNAT family N-acetyltransferase</fullName>
    </submittedName>
</protein>
<feature type="domain" description="N-acetyltransferase" evidence="1">
    <location>
        <begin position="5"/>
        <end position="144"/>
    </location>
</feature>
<dbReference type="EMBL" id="JAAXPR010000003">
    <property type="protein sequence ID" value="NKZ19814.1"/>
    <property type="molecule type" value="Genomic_DNA"/>
</dbReference>
<name>A0A7X6MY15_9STRE</name>
<comment type="caution">
    <text evidence="2">The sequence shown here is derived from an EMBL/GenBank/DDBJ whole genome shotgun (WGS) entry which is preliminary data.</text>
</comment>
<dbReference type="AlphaFoldDB" id="A0A7X6MY15"/>
<dbReference type="InterPro" id="IPR016181">
    <property type="entry name" value="Acyl_CoA_acyltransferase"/>
</dbReference>